<evidence type="ECO:0000256" key="1">
    <source>
        <dbReference type="SAM" id="MobiDB-lite"/>
    </source>
</evidence>
<evidence type="ECO:0000256" key="2">
    <source>
        <dbReference type="SAM" id="Phobius"/>
    </source>
</evidence>
<feature type="transmembrane region" description="Helical" evidence="2">
    <location>
        <begin position="232"/>
        <end position="249"/>
    </location>
</feature>
<feature type="transmembrane region" description="Helical" evidence="2">
    <location>
        <begin position="109"/>
        <end position="129"/>
    </location>
</feature>
<dbReference type="EMBL" id="BOMF01000068">
    <property type="protein sequence ID" value="GID46204.1"/>
    <property type="molecule type" value="Genomic_DNA"/>
</dbReference>
<accession>A0ABQ3WIY1</accession>
<feature type="compositionally biased region" description="Basic and acidic residues" evidence="1">
    <location>
        <begin position="400"/>
        <end position="411"/>
    </location>
</feature>
<feature type="compositionally biased region" description="Low complexity" evidence="1">
    <location>
        <begin position="358"/>
        <end position="380"/>
    </location>
</feature>
<feature type="region of interest" description="Disordered" evidence="1">
    <location>
        <begin position="354"/>
        <end position="472"/>
    </location>
</feature>
<feature type="compositionally biased region" description="Pro residues" evidence="1">
    <location>
        <begin position="458"/>
        <end position="469"/>
    </location>
</feature>
<feature type="transmembrane region" description="Helical" evidence="2">
    <location>
        <begin position="203"/>
        <end position="225"/>
    </location>
</feature>
<feature type="region of interest" description="Disordered" evidence="1">
    <location>
        <begin position="1"/>
        <end position="83"/>
    </location>
</feature>
<keyword evidence="2" id="KW-1133">Transmembrane helix</keyword>
<name>A0ABQ3WIY1_9ACTN</name>
<feature type="transmembrane region" description="Helical" evidence="2">
    <location>
        <begin position="525"/>
        <end position="550"/>
    </location>
</feature>
<feature type="compositionally biased region" description="Basic and acidic residues" evidence="1">
    <location>
        <begin position="42"/>
        <end position="65"/>
    </location>
</feature>
<reference evidence="3" key="1">
    <citation type="submission" date="2021-01" db="EMBL/GenBank/DDBJ databases">
        <title>Whole genome shotgun sequence of Actinoplanes capillaceus NBRC 16408.</title>
        <authorList>
            <person name="Komaki H."/>
            <person name="Tamura T."/>
        </authorList>
    </citation>
    <scope>NUCLEOTIDE SEQUENCE [LARGE SCALE GENOMIC DNA]</scope>
    <source>
        <strain evidence="3">NBRC 16408</strain>
    </source>
</reference>
<feature type="compositionally biased region" description="Low complexity" evidence="1">
    <location>
        <begin position="414"/>
        <end position="436"/>
    </location>
</feature>
<feature type="transmembrane region" description="Helical" evidence="2">
    <location>
        <begin position="255"/>
        <end position="277"/>
    </location>
</feature>
<feature type="transmembrane region" description="Helical" evidence="2">
    <location>
        <begin position="313"/>
        <end position="333"/>
    </location>
</feature>
<evidence type="ECO:0008006" key="4">
    <source>
        <dbReference type="Google" id="ProtNLM"/>
    </source>
</evidence>
<feature type="transmembrane region" description="Helical" evidence="2">
    <location>
        <begin position="601"/>
        <end position="620"/>
    </location>
</feature>
<keyword evidence="2" id="KW-0812">Transmembrane</keyword>
<feature type="transmembrane region" description="Helical" evidence="2">
    <location>
        <begin position="666"/>
        <end position="686"/>
    </location>
</feature>
<proteinExistence type="predicted"/>
<feature type="compositionally biased region" description="Low complexity" evidence="1">
    <location>
        <begin position="14"/>
        <end position="23"/>
    </location>
</feature>
<organism evidence="3">
    <name type="scientific">Actinoplanes campanulatus</name>
    <dbReference type="NCBI Taxonomy" id="113559"/>
    <lineage>
        <taxon>Bacteria</taxon>
        <taxon>Bacillati</taxon>
        <taxon>Actinomycetota</taxon>
        <taxon>Actinomycetes</taxon>
        <taxon>Micromonosporales</taxon>
        <taxon>Micromonosporaceae</taxon>
        <taxon>Actinoplanes</taxon>
    </lineage>
</organism>
<comment type="caution">
    <text evidence="3">The sequence shown here is derived from an EMBL/GenBank/DDBJ whole genome shotgun (WGS) entry which is preliminary data.</text>
</comment>
<gene>
    <name evidence="3" type="ORF">Aca07nite_34790</name>
</gene>
<keyword evidence="2" id="KW-0472">Membrane</keyword>
<evidence type="ECO:0000313" key="3">
    <source>
        <dbReference type="EMBL" id="GID46204.1"/>
    </source>
</evidence>
<feature type="transmembrane region" description="Helical" evidence="2">
    <location>
        <begin position="627"/>
        <end position="646"/>
    </location>
</feature>
<protein>
    <recommendedName>
        <fullName evidence="4">4-amino-4-deoxy-L-arabinose transferase</fullName>
    </recommendedName>
</protein>
<feature type="transmembrane region" description="Helical" evidence="2">
    <location>
        <begin position="289"/>
        <end position="307"/>
    </location>
</feature>
<sequence>MAAAETSARRGPRRLLGLLPPRRATAPVNKRDKPGNGTAEPPSDKAGRSEKTAPEAKTGTLEKKAGAPATAKDARPPGAPPDPWSVFAAIPEQPPGLLRRALRALSRSVVHEYALVVYAGCLLAVMMTWPTLRYPMHTLPQDLGDPTRQAWRVAWAGHAVIDDPARLWQSNAYYPQKDSFAFGDSLFGYAFAGMLGDGPSAAILRYNILFVLAHALLLIGAYALVRQLGARPTGAAVAAVAFAYAPWRLAQEGHLNIISAGAIPLALAMLARGHGYSLRYGFRPGRRRAAWAAAGWLMAIWQLTLGFSLGIPFAYALGLILITLVVAGLISNFRQSRREKRAAAVPGRRWSLRRGRRAALAGPSAKASTATATTVSGTDKTGPDTDKSGPEAGKATPETAKADTEAGKADEAMAEAAKSAVPAAPAGASVKAASKADGPEPEVLPVAAPLKPGVTGPETPPVTEPPAPGRPRSEVQVAASMEVGKATPPRPRTDVLESPPRRRWISLGRYLAGPRRPERKPVIGWLLTNINILGATIFLSVGILMAVPYIRLKDTGSRIEEITFFSPPLRSLLIGPAESRVWGAAHATPRASLGWAAEMSLLPGFALYALALAGLFLSVWRLRHRALLIIGLVVTVILTLGTNFFGGRWTYLPVFGHFPAAFDLRIPGRLMLWVTLLLAILAAGAVDDFVRRIEHWAAQRIPPWPGPWLRLATLIPLILVAVEGWNTTAHPQVAAQPPALRTVPGPMLVLPTADLTDQTVQLWTTSRFQQIANGGGGFNAAQQNELRAKAAGFPDATSIEYLESIGVRKVLLLRDQVAGTSWEDAVDLPVDALQIRREDLPDAVVFYLN</sequence>